<keyword evidence="2" id="KW-0808">Transferase</keyword>
<gene>
    <name evidence="2" type="ORF">C0175_00785</name>
</gene>
<keyword evidence="1" id="KW-0812">Transmembrane</keyword>
<reference evidence="2 3" key="1">
    <citation type="submission" date="2018-01" db="EMBL/GenBank/DDBJ databases">
        <title>Metagenomic assembled genomes from two thermal pools in the Uzon Caldera, Kamchatka, Russia.</title>
        <authorList>
            <person name="Wilkins L."/>
            <person name="Ettinger C."/>
        </authorList>
    </citation>
    <scope>NUCLEOTIDE SEQUENCE [LARGE SCALE GENOMIC DNA]</scope>
    <source>
        <strain evidence="2">ARK-10</strain>
    </source>
</reference>
<dbReference type="GO" id="GO:0016740">
    <property type="term" value="F:transferase activity"/>
    <property type="evidence" value="ECO:0007669"/>
    <property type="project" value="UniProtKB-KW"/>
</dbReference>
<proteinExistence type="predicted"/>
<name>A0A2J6X9E8_9BACT</name>
<keyword evidence="1" id="KW-1133">Transmembrane helix</keyword>
<evidence type="ECO:0000313" key="3">
    <source>
        <dbReference type="Proteomes" id="UP000236910"/>
    </source>
</evidence>
<dbReference type="Proteomes" id="UP000236910">
    <property type="component" value="Unassembled WGS sequence"/>
</dbReference>
<protein>
    <submittedName>
        <fullName evidence="2">Phospho-N-acetylmuramoyl-pentapeptide-transferase</fullName>
    </submittedName>
</protein>
<dbReference type="EMBL" id="PNIX01000046">
    <property type="protein sequence ID" value="PMP84027.1"/>
    <property type="molecule type" value="Genomic_DNA"/>
</dbReference>
<dbReference type="AlphaFoldDB" id="A0A2J6X9E8"/>
<organism evidence="2 3">
    <name type="scientific">Caldisericum exile</name>
    <dbReference type="NCBI Taxonomy" id="693075"/>
    <lineage>
        <taxon>Bacteria</taxon>
        <taxon>Pseudomonadati</taxon>
        <taxon>Caldisericota/Cryosericota group</taxon>
        <taxon>Caldisericota</taxon>
        <taxon>Caldisericia</taxon>
        <taxon>Caldisericales</taxon>
        <taxon>Caldisericaceae</taxon>
        <taxon>Caldisericum</taxon>
    </lineage>
</organism>
<comment type="caution">
    <text evidence="2">The sequence shown here is derived from an EMBL/GenBank/DDBJ whole genome shotgun (WGS) entry which is preliminary data.</text>
</comment>
<keyword evidence="1" id="KW-0472">Membrane</keyword>
<feature type="non-terminal residue" evidence="2">
    <location>
        <position position="1"/>
    </location>
</feature>
<feature type="transmembrane region" description="Helical" evidence="1">
    <location>
        <begin position="28"/>
        <end position="47"/>
    </location>
</feature>
<evidence type="ECO:0000256" key="1">
    <source>
        <dbReference type="SAM" id="Phobius"/>
    </source>
</evidence>
<accession>A0A2J6X9E8</accession>
<sequence length="49" mass="5693">THGKRVFKMTPIHHHFEILGWSEAKIDYRFSVITAFMVIIVVVLKIIGL</sequence>
<evidence type="ECO:0000313" key="2">
    <source>
        <dbReference type="EMBL" id="PMP84027.1"/>
    </source>
</evidence>